<evidence type="ECO:0000259" key="2">
    <source>
        <dbReference type="Pfam" id="PF01757"/>
    </source>
</evidence>
<keyword evidence="1" id="KW-0472">Membrane</keyword>
<gene>
    <name evidence="3" type="ORF">GGR13_003043</name>
</gene>
<dbReference type="GO" id="GO:0016020">
    <property type="term" value="C:membrane"/>
    <property type="evidence" value="ECO:0007669"/>
    <property type="project" value="TreeGrafter"/>
</dbReference>
<dbReference type="AlphaFoldDB" id="A0A7W9CLJ9"/>
<keyword evidence="1" id="KW-1133">Transmembrane helix</keyword>
<dbReference type="PANTHER" id="PTHR23028">
    <property type="entry name" value="ACETYLTRANSFERASE"/>
    <property type="match status" value="1"/>
</dbReference>
<accession>A0A7W9CLJ9</accession>
<organism evidence="3 4">
    <name type="scientific">Brevundimonas variabilis</name>
    <dbReference type="NCBI Taxonomy" id="74312"/>
    <lineage>
        <taxon>Bacteria</taxon>
        <taxon>Pseudomonadati</taxon>
        <taxon>Pseudomonadota</taxon>
        <taxon>Alphaproteobacteria</taxon>
        <taxon>Caulobacterales</taxon>
        <taxon>Caulobacteraceae</taxon>
        <taxon>Brevundimonas</taxon>
    </lineage>
</organism>
<dbReference type="GO" id="GO:0016747">
    <property type="term" value="F:acyltransferase activity, transferring groups other than amino-acyl groups"/>
    <property type="evidence" value="ECO:0007669"/>
    <property type="project" value="InterPro"/>
</dbReference>
<comment type="caution">
    <text evidence="3">The sequence shown here is derived from an EMBL/GenBank/DDBJ whole genome shotgun (WGS) entry which is preliminary data.</text>
</comment>
<dbReference type="Proteomes" id="UP000545037">
    <property type="component" value="Unassembled WGS sequence"/>
</dbReference>
<feature type="transmembrane region" description="Helical" evidence="1">
    <location>
        <begin position="227"/>
        <end position="244"/>
    </location>
</feature>
<feature type="domain" description="Acyltransferase 3" evidence="2">
    <location>
        <begin position="15"/>
        <end position="318"/>
    </location>
</feature>
<evidence type="ECO:0000313" key="3">
    <source>
        <dbReference type="EMBL" id="MBB5747422.1"/>
    </source>
</evidence>
<dbReference type="InterPro" id="IPR050879">
    <property type="entry name" value="Acyltransferase_3"/>
</dbReference>
<feature type="transmembrane region" description="Helical" evidence="1">
    <location>
        <begin position="145"/>
        <end position="162"/>
    </location>
</feature>
<evidence type="ECO:0000256" key="1">
    <source>
        <dbReference type="SAM" id="Phobius"/>
    </source>
</evidence>
<dbReference type="RefSeq" id="WP_183214395.1">
    <property type="nucleotide sequence ID" value="NZ_JACHOR010000005.1"/>
</dbReference>
<sequence>MTANATNHTHRFGTLDGLRGLAALAVVMQHSTTDWLTPARGGLAVDLFFILSGFVLAFSYQSRLQGLRDFAPFIVRRVIRLYPLYLFGLGLGVSAYLLTSISDGSFWPTQMIAAAGLNAAFLPVPPDLAPGGIFVFPFNPPGWSLSWEMFISIAFGLAAPFLSNRVLTAILGVSAIGLCWVILSYGSNDLGSYWTTFWFGSLRVIWGFACGVGLYRLFKAGRLPKEIRGLGPIALLILLFVPMPDDIRPFVELSVALVGLPLIVAFSTGPSAGRVLNYLGRISFAVYIVHWPINVALQHFDLDRGTLLSLLITLPVAAILEVADEAFRARLTALVFKRRQPQAAT</sequence>
<proteinExistence type="predicted"/>
<dbReference type="EMBL" id="JACHOR010000005">
    <property type="protein sequence ID" value="MBB5747422.1"/>
    <property type="molecule type" value="Genomic_DNA"/>
</dbReference>
<feature type="transmembrane region" description="Helical" evidence="1">
    <location>
        <begin position="250"/>
        <end position="268"/>
    </location>
</feature>
<dbReference type="Pfam" id="PF01757">
    <property type="entry name" value="Acyl_transf_3"/>
    <property type="match status" value="1"/>
</dbReference>
<feature type="transmembrane region" description="Helical" evidence="1">
    <location>
        <begin position="41"/>
        <end position="60"/>
    </location>
</feature>
<keyword evidence="4" id="KW-1185">Reference proteome</keyword>
<name>A0A7W9CLJ9_9CAUL</name>
<dbReference type="InterPro" id="IPR002656">
    <property type="entry name" value="Acyl_transf_3_dom"/>
</dbReference>
<dbReference type="GO" id="GO:0000271">
    <property type="term" value="P:polysaccharide biosynthetic process"/>
    <property type="evidence" value="ECO:0007669"/>
    <property type="project" value="TreeGrafter"/>
</dbReference>
<feature type="transmembrane region" description="Helical" evidence="1">
    <location>
        <begin position="81"/>
        <end position="101"/>
    </location>
</feature>
<evidence type="ECO:0000313" key="4">
    <source>
        <dbReference type="Proteomes" id="UP000545037"/>
    </source>
</evidence>
<reference evidence="3 4" key="1">
    <citation type="submission" date="2020-08" db="EMBL/GenBank/DDBJ databases">
        <title>Genomic Encyclopedia of Type Strains, Phase IV (KMG-IV): sequencing the most valuable type-strain genomes for metagenomic binning, comparative biology and taxonomic classification.</title>
        <authorList>
            <person name="Goeker M."/>
        </authorList>
    </citation>
    <scope>NUCLEOTIDE SEQUENCE [LARGE SCALE GENOMIC DNA]</scope>
    <source>
        <strain evidence="3 4">DSM 4737</strain>
    </source>
</reference>
<feature type="transmembrane region" description="Helical" evidence="1">
    <location>
        <begin position="169"/>
        <end position="187"/>
    </location>
</feature>
<keyword evidence="1" id="KW-0812">Transmembrane</keyword>
<protein>
    <submittedName>
        <fullName evidence="3">Peptidoglycan/LPS O-acetylase OafA/YrhL</fullName>
    </submittedName>
</protein>
<dbReference type="PANTHER" id="PTHR23028:SF131">
    <property type="entry name" value="BLR2367 PROTEIN"/>
    <property type="match status" value="1"/>
</dbReference>
<feature type="transmembrane region" description="Helical" evidence="1">
    <location>
        <begin position="193"/>
        <end position="215"/>
    </location>
</feature>